<feature type="transmembrane region" description="Helical" evidence="13">
    <location>
        <begin position="323"/>
        <end position="342"/>
    </location>
</feature>
<feature type="compositionally biased region" description="Low complexity" evidence="12">
    <location>
        <begin position="172"/>
        <end position="188"/>
    </location>
</feature>
<evidence type="ECO:0000256" key="10">
    <source>
        <dbReference type="ARBA" id="ARBA00023209"/>
    </source>
</evidence>
<name>A0A7G2C8A6_9TRYP</name>
<keyword evidence="10" id="KW-0594">Phospholipid biosynthesis</keyword>
<dbReference type="PANTHER" id="PTHR46382">
    <property type="entry name" value="PHOSPHATIDATE CYTIDYLYLTRANSFERASE"/>
    <property type="match status" value="1"/>
</dbReference>
<feature type="transmembrane region" description="Helical" evidence="13">
    <location>
        <begin position="223"/>
        <end position="249"/>
    </location>
</feature>
<evidence type="ECO:0000256" key="13">
    <source>
        <dbReference type="SAM" id="Phobius"/>
    </source>
</evidence>
<evidence type="ECO:0000313" key="14">
    <source>
        <dbReference type="EMBL" id="CAD2216090.1"/>
    </source>
</evidence>
<dbReference type="EMBL" id="LR877150">
    <property type="protein sequence ID" value="CAD2216090.1"/>
    <property type="molecule type" value="Genomic_DNA"/>
</dbReference>
<dbReference type="GO" id="GO:0016024">
    <property type="term" value="P:CDP-diacylglycerol biosynthetic process"/>
    <property type="evidence" value="ECO:0007669"/>
    <property type="project" value="TreeGrafter"/>
</dbReference>
<dbReference type="GO" id="GO:0004605">
    <property type="term" value="F:phosphatidate cytidylyltransferase activity"/>
    <property type="evidence" value="ECO:0007669"/>
    <property type="project" value="TreeGrafter"/>
</dbReference>
<comment type="subcellular location">
    <subcellularLocation>
        <location evidence="1">Cell membrane</location>
        <topology evidence="1">Multi-pass membrane protein</topology>
    </subcellularLocation>
</comment>
<evidence type="ECO:0000256" key="1">
    <source>
        <dbReference type="ARBA" id="ARBA00004651"/>
    </source>
</evidence>
<evidence type="ECO:0000256" key="4">
    <source>
        <dbReference type="ARBA" id="ARBA00022679"/>
    </source>
</evidence>
<keyword evidence="2" id="KW-1003">Cell membrane</keyword>
<reference evidence="14 15" key="1">
    <citation type="submission" date="2020-08" db="EMBL/GenBank/DDBJ databases">
        <authorList>
            <person name="Newling K."/>
            <person name="Davey J."/>
            <person name="Forrester S."/>
        </authorList>
    </citation>
    <scope>NUCLEOTIDE SEQUENCE [LARGE SCALE GENOMIC DNA]</scope>
    <source>
        <strain evidence="15">Crithidia deanei Carvalho (ATCC PRA-265)</strain>
    </source>
</reference>
<dbReference type="VEuPathDB" id="TriTrypDB:ADEAN_000355100"/>
<evidence type="ECO:0000256" key="9">
    <source>
        <dbReference type="ARBA" id="ARBA00023136"/>
    </source>
</evidence>
<keyword evidence="11" id="KW-1208">Phospholipid metabolism</keyword>
<keyword evidence="4 14" id="KW-0808">Transferase</keyword>
<dbReference type="Pfam" id="PF01148">
    <property type="entry name" value="CTP_transf_1"/>
    <property type="match status" value="1"/>
</dbReference>
<keyword evidence="7 13" id="KW-1133">Transmembrane helix</keyword>
<evidence type="ECO:0000256" key="6">
    <source>
        <dbReference type="ARBA" id="ARBA00022695"/>
    </source>
</evidence>
<keyword evidence="15" id="KW-1185">Reference proteome</keyword>
<sequence>MSTPLPSTGEVKRKGEAPARGPLLSNMQVRTLTILTLGPLIVLGAVHSLETATALACLGLFLSELEYDGLQRHMKANLLLQALHQGKSAGTVKKEELPPMLVRFSEKTYPYPVTGCTNRAALTRAAAMMVWGLLAYMGPVVLGSVLAAYILVRIAPVVVRAVFTEEPPPSPSHASLAPPTETPAVTPVGTSKKAVQLAEYTKMRNDFLVVEEYLIRRLPTLNALLSLVLELFGVLWTLCIVTPLLIYAVPGVGRPWGFAALCGNFVNDIAALLIGKTLRYLREIILVNTGNGGAAPSGLYQFILNFPHPLCPRVSPNKSLEGAIAGVLANSVSFYLFMKTAYRYVTVTPPNHVFDASYNQPLVWLAVGAFLGVCGVCGDLLQSFLKRVARVKDAGF</sequence>
<evidence type="ECO:0000256" key="2">
    <source>
        <dbReference type="ARBA" id="ARBA00022475"/>
    </source>
</evidence>
<dbReference type="OrthoDB" id="10260889at2759"/>
<keyword evidence="8" id="KW-0443">Lipid metabolism</keyword>
<keyword evidence="9 13" id="KW-0472">Membrane</keyword>
<keyword evidence="5 13" id="KW-0812">Transmembrane</keyword>
<evidence type="ECO:0000256" key="3">
    <source>
        <dbReference type="ARBA" id="ARBA00022516"/>
    </source>
</evidence>
<feature type="transmembrane region" description="Helical" evidence="13">
    <location>
        <begin position="255"/>
        <end position="274"/>
    </location>
</feature>
<dbReference type="PANTHER" id="PTHR46382:SF1">
    <property type="entry name" value="PHOSPHATIDATE CYTIDYLYLTRANSFERASE"/>
    <property type="match status" value="1"/>
</dbReference>
<dbReference type="AlphaFoldDB" id="A0A7G2C8A6"/>
<proteinExistence type="predicted"/>
<evidence type="ECO:0000256" key="8">
    <source>
        <dbReference type="ARBA" id="ARBA00023098"/>
    </source>
</evidence>
<dbReference type="GO" id="GO:0005886">
    <property type="term" value="C:plasma membrane"/>
    <property type="evidence" value="ECO:0007669"/>
    <property type="project" value="UniProtKB-SubCell"/>
</dbReference>
<accession>A0A7G2C8A6</accession>
<gene>
    <name evidence="14" type="ORF">ADEAN_000355100</name>
</gene>
<evidence type="ECO:0000256" key="11">
    <source>
        <dbReference type="ARBA" id="ARBA00023264"/>
    </source>
</evidence>
<keyword evidence="3" id="KW-0444">Lipid biosynthesis</keyword>
<feature type="region of interest" description="Disordered" evidence="12">
    <location>
        <begin position="169"/>
        <end position="188"/>
    </location>
</feature>
<protein>
    <submittedName>
        <fullName evidence="14">Cytidylyltransferase family, putative</fullName>
    </submittedName>
</protein>
<organism evidence="14 15">
    <name type="scientific">Angomonas deanei</name>
    <dbReference type="NCBI Taxonomy" id="59799"/>
    <lineage>
        <taxon>Eukaryota</taxon>
        <taxon>Discoba</taxon>
        <taxon>Euglenozoa</taxon>
        <taxon>Kinetoplastea</taxon>
        <taxon>Metakinetoplastina</taxon>
        <taxon>Trypanosomatida</taxon>
        <taxon>Trypanosomatidae</taxon>
        <taxon>Strigomonadinae</taxon>
        <taxon>Angomonas</taxon>
    </lineage>
</organism>
<dbReference type="Proteomes" id="UP000515908">
    <property type="component" value="Chromosome 06"/>
</dbReference>
<keyword evidence="6 14" id="KW-0548">Nucleotidyltransferase</keyword>
<evidence type="ECO:0000256" key="12">
    <source>
        <dbReference type="SAM" id="MobiDB-lite"/>
    </source>
</evidence>
<evidence type="ECO:0000256" key="5">
    <source>
        <dbReference type="ARBA" id="ARBA00022692"/>
    </source>
</evidence>
<feature type="transmembrane region" description="Helical" evidence="13">
    <location>
        <begin position="362"/>
        <end position="381"/>
    </location>
</feature>
<evidence type="ECO:0000313" key="15">
    <source>
        <dbReference type="Proteomes" id="UP000515908"/>
    </source>
</evidence>
<evidence type="ECO:0000256" key="7">
    <source>
        <dbReference type="ARBA" id="ARBA00022989"/>
    </source>
</evidence>
<feature type="transmembrane region" description="Helical" evidence="13">
    <location>
        <begin position="128"/>
        <end position="152"/>
    </location>
</feature>